<dbReference type="SUPFAM" id="SSF48371">
    <property type="entry name" value="ARM repeat"/>
    <property type="match status" value="1"/>
</dbReference>
<name>A0AAN9BAI8_9CAEN</name>
<dbReference type="PROSITE" id="PS51396">
    <property type="entry name" value="PUL"/>
    <property type="match status" value="1"/>
</dbReference>
<keyword evidence="1" id="KW-0732">Signal</keyword>
<dbReference type="AlphaFoldDB" id="A0AAN9BAI8"/>
<dbReference type="InterPro" id="IPR011989">
    <property type="entry name" value="ARM-like"/>
</dbReference>
<sequence length="288" mass="31141">MKQIYLHCVLISSLYSAGSGSYKPAGGQPAAANPGNNYFPVKNFLALDTGNPKQILGKLQEFNKVIPAEKQVDEAALNSLEQLMAGRPTEASVAALQRILEWPADKLFPGLDVLRLGVKHAIVSRHFAQLPDFLTFLCLNLVPGSSTPNVMLSIRAIANMFSQPEGVKLMTDNQLQVLPVLTGCEGVTNKNAQIAQSTAVLNFSIAATNTQDFERKSECATAAATLLTKELDSEAVFRLLVALGTLCHGDEMCQAVLQSVDFTPVLQKLREKSDLNKVIECADILLKS</sequence>
<accession>A0AAN9BAI8</accession>
<feature type="domain" description="PUL" evidence="2">
    <location>
        <begin position="37"/>
        <end position="288"/>
    </location>
</feature>
<dbReference type="Proteomes" id="UP001374579">
    <property type="component" value="Unassembled WGS sequence"/>
</dbReference>
<feature type="signal peptide" evidence="1">
    <location>
        <begin position="1"/>
        <end position="20"/>
    </location>
</feature>
<proteinExistence type="predicted"/>
<comment type="caution">
    <text evidence="3">The sequence shown here is derived from an EMBL/GenBank/DDBJ whole genome shotgun (WGS) entry which is preliminary data.</text>
</comment>
<evidence type="ECO:0000313" key="3">
    <source>
        <dbReference type="EMBL" id="KAK7100000.1"/>
    </source>
</evidence>
<dbReference type="InterPro" id="IPR013535">
    <property type="entry name" value="PUL_dom"/>
</dbReference>
<dbReference type="Gene3D" id="1.25.10.10">
    <property type="entry name" value="Leucine-rich Repeat Variant"/>
    <property type="match status" value="1"/>
</dbReference>
<dbReference type="InterPro" id="IPR016024">
    <property type="entry name" value="ARM-type_fold"/>
</dbReference>
<dbReference type="EMBL" id="JBAMIC010000011">
    <property type="protein sequence ID" value="KAK7100000.1"/>
    <property type="molecule type" value="Genomic_DNA"/>
</dbReference>
<dbReference type="Pfam" id="PF08324">
    <property type="entry name" value="PUL"/>
    <property type="match status" value="1"/>
</dbReference>
<protein>
    <recommendedName>
        <fullName evidence="2">PUL domain-containing protein</fullName>
    </recommendedName>
</protein>
<organism evidence="3 4">
    <name type="scientific">Littorina saxatilis</name>
    <dbReference type="NCBI Taxonomy" id="31220"/>
    <lineage>
        <taxon>Eukaryota</taxon>
        <taxon>Metazoa</taxon>
        <taxon>Spiralia</taxon>
        <taxon>Lophotrochozoa</taxon>
        <taxon>Mollusca</taxon>
        <taxon>Gastropoda</taxon>
        <taxon>Caenogastropoda</taxon>
        <taxon>Littorinimorpha</taxon>
        <taxon>Littorinoidea</taxon>
        <taxon>Littorinidae</taxon>
        <taxon>Littorina</taxon>
    </lineage>
</organism>
<feature type="chain" id="PRO_5042850620" description="PUL domain-containing protein" evidence="1">
    <location>
        <begin position="21"/>
        <end position="288"/>
    </location>
</feature>
<gene>
    <name evidence="3" type="ORF">V1264_023015</name>
</gene>
<keyword evidence="4" id="KW-1185">Reference proteome</keyword>
<evidence type="ECO:0000259" key="2">
    <source>
        <dbReference type="PROSITE" id="PS51396"/>
    </source>
</evidence>
<reference evidence="3 4" key="1">
    <citation type="submission" date="2024-02" db="EMBL/GenBank/DDBJ databases">
        <title>Chromosome-scale genome assembly of the rough periwinkle Littorina saxatilis.</title>
        <authorList>
            <person name="De Jode A."/>
            <person name="Faria R."/>
            <person name="Formenti G."/>
            <person name="Sims Y."/>
            <person name="Smith T.P."/>
            <person name="Tracey A."/>
            <person name="Wood J.M.D."/>
            <person name="Zagrodzka Z.B."/>
            <person name="Johannesson K."/>
            <person name="Butlin R.K."/>
            <person name="Leder E.H."/>
        </authorList>
    </citation>
    <scope>NUCLEOTIDE SEQUENCE [LARGE SCALE GENOMIC DNA]</scope>
    <source>
        <strain evidence="3">Snail1</strain>
        <tissue evidence="3">Muscle</tissue>
    </source>
</reference>
<evidence type="ECO:0000313" key="4">
    <source>
        <dbReference type="Proteomes" id="UP001374579"/>
    </source>
</evidence>
<evidence type="ECO:0000256" key="1">
    <source>
        <dbReference type="SAM" id="SignalP"/>
    </source>
</evidence>